<feature type="chain" id="PRO_5013324970" evidence="1">
    <location>
        <begin position="16"/>
        <end position="217"/>
    </location>
</feature>
<dbReference type="GO" id="GO:0043176">
    <property type="term" value="F:amine binding"/>
    <property type="evidence" value="ECO:0007669"/>
    <property type="project" value="InterPro"/>
</dbReference>
<organism evidence="2">
    <name type="scientific">Rhipicephalus zambeziensis</name>
    <dbReference type="NCBI Taxonomy" id="60191"/>
    <lineage>
        <taxon>Eukaryota</taxon>
        <taxon>Metazoa</taxon>
        <taxon>Ecdysozoa</taxon>
        <taxon>Arthropoda</taxon>
        <taxon>Chelicerata</taxon>
        <taxon>Arachnida</taxon>
        <taxon>Acari</taxon>
        <taxon>Parasitiformes</taxon>
        <taxon>Ixodida</taxon>
        <taxon>Ixodoidea</taxon>
        <taxon>Ixodidae</taxon>
        <taxon>Rhipicephalinae</taxon>
        <taxon>Rhipicephalus</taxon>
        <taxon>Rhipicephalus</taxon>
    </lineage>
</organism>
<name>A0A224YCC4_9ACAR</name>
<feature type="signal peptide" evidence="1">
    <location>
        <begin position="1"/>
        <end position="15"/>
    </location>
</feature>
<dbReference type="InterPro" id="IPR012674">
    <property type="entry name" value="Calycin"/>
</dbReference>
<evidence type="ECO:0000313" key="2">
    <source>
        <dbReference type="EMBL" id="MAA15367.1"/>
    </source>
</evidence>
<reference evidence="2" key="1">
    <citation type="journal article" date="2017" name="Parasit. Vectors">
        <title>Sialotranscriptomics of Rhipicephalus zambeziensis reveals intricate expression profiles of secretory proteins and suggests tight temporal transcriptional regulation during blood-feeding.</title>
        <authorList>
            <person name="de Castro M.H."/>
            <person name="de Klerk D."/>
            <person name="Pienaar R."/>
            <person name="Rees D.J.G."/>
            <person name="Mans B.J."/>
        </authorList>
    </citation>
    <scope>NUCLEOTIDE SEQUENCE</scope>
    <source>
        <tissue evidence="2">Salivary glands</tissue>
    </source>
</reference>
<dbReference type="EMBL" id="GFPF01004221">
    <property type="protein sequence ID" value="MAA15367.1"/>
    <property type="molecule type" value="Transcribed_RNA"/>
</dbReference>
<dbReference type="InterPro" id="IPR002970">
    <property type="entry name" value="Tick_his-bd"/>
</dbReference>
<dbReference type="AlphaFoldDB" id="A0A224YCC4"/>
<proteinExistence type="predicted"/>
<sequence>MKLFLFVALIGVVYSDSGASNTSGQSQAANPDWAVENKFGKFQNAWATINATNVQYYMAKATYNNESFFGGRFSCLKVETKSTSKENLTVDATMTYKDEKNGTMSKNITTKAVTYYSYKTPNALQYGPKDKTAEDASTESGASTQTDVLVFSDPSKCDVVSTQNGKEFELWVHSDVKDDIPKCCLFLFDYFAREKSKYDIYLGSDFCTSPGTPAAAQ</sequence>
<dbReference type="PRINTS" id="PR01220">
    <property type="entry name" value="HISBINDING"/>
</dbReference>
<dbReference type="SUPFAM" id="SSF50814">
    <property type="entry name" value="Lipocalins"/>
    <property type="match status" value="1"/>
</dbReference>
<keyword evidence="1" id="KW-0732">Signal</keyword>
<dbReference type="Gene3D" id="2.40.128.20">
    <property type="match status" value="1"/>
</dbReference>
<dbReference type="Pfam" id="PF02098">
    <property type="entry name" value="His_binding"/>
    <property type="match status" value="1"/>
</dbReference>
<accession>A0A224YCC4</accession>
<evidence type="ECO:0000256" key="1">
    <source>
        <dbReference type="SAM" id="SignalP"/>
    </source>
</evidence>
<protein>
    <submittedName>
        <fullName evidence="2">Lipocalin</fullName>
    </submittedName>
</protein>
<dbReference type="GO" id="GO:0030682">
    <property type="term" value="P:symbiont-mediated perturbation of host defenses"/>
    <property type="evidence" value="ECO:0007669"/>
    <property type="project" value="InterPro"/>
</dbReference>